<feature type="transmembrane region" description="Helical" evidence="1">
    <location>
        <begin position="114"/>
        <end position="133"/>
    </location>
</feature>
<name>A0A6C0JJ98_9ZZZZ</name>
<organism evidence="2">
    <name type="scientific">viral metagenome</name>
    <dbReference type="NCBI Taxonomy" id="1070528"/>
    <lineage>
        <taxon>unclassified sequences</taxon>
        <taxon>metagenomes</taxon>
        <taxon>organismal metagenomes</taxon>
    </lineage>
</organism>
<sequence length="202" mass="22986">MDLNIISIIYLFLRLAPFVLVCFFSLASMFNQDFKGLVYLIGLIFASFITMIFGNVLTFIPAYDLAARPEQCNTITLGQQGGISILPLSQTVYGYTFAYLLFTIITNKYVDQNIPTLVFFPVLILFDLVWNIQNTCYTFWQLLASMVLGGLFGWLWAYLIGETNNSSLQYFPGVNNKEVCSKPSKQTFRCNVYKNGQLISQM</sequence>
<keyword evidence="1" id="KW-0812">Transmembrane</keyword>
<evidence type="ECO:0000256" key="1">
    <source>
        <dbReference type="SAM" id="Phobius"/>
    </source>
</evidence>
<evidence type="ECO:0000313" key="2">
    <source>
        <dbReference type="EMBL" id="QHU05121.1"/>
    </source>
</evidence>
<keyword evidence="1" id="KW-0472">Membrane</keyword>
<dbReference type="EMBL" id="MN740407">
    <property type="protein sequence ID" value="QHU05121.1"/>
    <property type="molecule type" value="Genomic_DNA"/>
</dbReference>
<protein>
    <submittedName>
        <fullName evidence="2">Uncharacterized protein</fullName>
    </submittedName>
</protein>
<proteinExistence type="predicted"/>
<feature type="transmembrane region" description="Helical" evidence="1">
    <location>
        <begin position="37"/>
        <end position="63"/>
    </location>
</feature>
<keyword evidence="1" id="KW-1133">Transmembrane helix</keyword>
<feature type="transmembrane region" description="Helical" evidence="1">
    <location>
        <begin position="6"/>
        <end position="30"/>
    </location>
</feature>
<accession>A0A6C0JJ98</accession>
<feature type="transmembrane region" description="Helical" evidence="1">
    <location>
        <begin position="83"/>
        <end position="102"/>
    </location>
</feature>
<dbReference type="AlphaFoldDB" id="A0A6C0JJ98"/>
<feature type="transmembrane region" description="Helical" evidence="1">
    <location>
        <begin position="139"/>
        <end position="160"/>
    </location>
</feature>
<reference evidence="2" key="1">
    <citation type="journal article" date="2020" name="Nature">
        <title>Giant virus diversity and host interactions through global metagenomics.</title>
        <authorList>
            <person name="Schulz F."/>
            <person name="Roux S."/>
            <person name="Paez-Espino D."/>
            <person name="Jungbluth S."/>
            <person name="Walsh D.A."/>
            <person name="Denef V.J."/>
            <person name="McMahon K.D."/>
            <person name="Konstantinidis K.T."/>
            <person name="Eloe-Fadrosh E.A."/>
            <person name="Kyrpides N.C."/>
            <person name="Woyke T."/>
        </authorList>
    </citation>
    <scope>NUCLEOTIDE SEQUENCE</scope>
    <source>
        <strain evidence="2">GVMAG-M-3300027708-5</strain>
    </source>
</reference>